<dbReference type="Gene3D" id="3.30.470.20">
    <property type="entry name" value="ATP-grasp fold, B domain"/>
    <property type="match status" value="1"/>
</dbReference>
<evidence type="ECO:0000256" key="3">
    <source>
        <dbReference type="ARBA" id="ARBA00022598"/>
    </source>
</evidence>
<dbReference type="Pfam" id="PF01259">
    <property type="entry name" value="SAICAR_synt"/>
    <property type="match status" value="1"/>
</dbReference>
<dbReference type="CDD" id="cd01414">
    <property type="entry name" value="SAICAR_synt_Sc"/>
    <property type="match status" value="1"/>
</dbReference>
<evidence type="ECO:0000259" key="9">
    <source>
        <dbReference type="Pfam" id="PF01259"/>
    </source>
</evidence>
<dbReference type="EC" id="6.3.2.6" evidence="8"/>
<evidence type="ECO:0000256" key="2">
    <source>
        <dbReference type="ARBA" id="ARBA00010190"/>
    </source>
</evidence>
<keyword evidence="5 8" id="KW-0658">Purine biosynthesis</keyword>
<feature type="domain" description="SAICAR synthetase/ADE2 N-terminal" evidence="9">
    <location>
        <begin position="4"/>
        <end position="244"/>
    </location>
</feature>
<sequence length="277" mass="30806">MELLHSGKVRDVYADGDDLILVASDRVSVYDVVLPTLIPDKGKILTQLSLWWFEQLADVVPNHVISATQVPDEWAGRAIRCRRLTMLPVEWIARGYLAGLGLKEYEKGGTVSGIALPDGLAEASKLPEPIFTPTTKASEGHDEFITYDDVVAEIGADTAARLKDVTLEIYKRGAEIAAERGIIIADTKVEFGRAADGTLVLADEVLTSDSSRFWPADEWEPGRAQRSYDKQYVRDWSSTLDWDRTPPGPAIPQDVVDATRARYIEVYERLTGRTWQS</sequence>
<name>A0A7D4A5H1_ACTVE</name>
<dbReference type="InterPro" id="IPR028923">
    <property type="entry name" value="SAICAR_synt/ADE2_N"/>
</dbReference>
<dbReference type="SUPFAM" id="SSF56104">
    <property type="entry name" value="SAICAR synthase-like"/>
    <property type="match status" value="1"/>
</dbReference>
<evidence type="ECO:0000256" key="8">
    <source>
        <dbReference type="HAMAP-Rule" id="MF_00137"/>
    </source>
</evidence>
<dbReference type="FunFam" id="3.30.470.20:FF:000015">
    <property type="entry name" value="Phosphoribosylaminoimidazole-succinocarboxamide synthase"/>
    <property type="match status" value="1"/>
</dbReference>
<dbReference type="Proteomes" id="UP000501240">
    <property type="component" value="Chromosome"/>
</dbReference>
<dbReference type="PANTHER" id="PTHR43700:SF1">
    <property type="entry name" value="PHOSPHORIBOSYLAMINOIMIDAZOLE-SUCCINOCARBOXAMIDE SYNTHASE"/>
    <property type="match status" value="1"/>
</dbReference>
<comment type="pathway">
    <text evidence="1 8">Purine metabolism; IMP biosynthesis via de novo pathway; 5-amino-1-(5-phospho-D-ribosyl)imidazole-4-carboxamide from 5-amino-1-(5-phospho-D-ribosyl)imidazole-4-carboxylate: step 1/2.</text>
</comment>
<dbReference type="NCBIfam" id="NF010568">
    <property type="entry name" value="PRK13961.1"/>
    <property type="match status" value="1"/>
</dbReference>
<dbReference type="AlphaFoldDB" id="A0A7D4A5H1"/>
<dbReference type="GO" id="GO:0004639">
    <property type="term" value="F:phosphoribosylaminoimidazolesuccinocarboxamide synthase activity"/>
    <property type="evidence" value="ECO:0007669"/>
    <property type="project" value="UniProtKB-UniRule"/>
</dbReference>
<dbReference type="InterPro" id="IPR001636">
    <property type="entry name" value="SAICAR_synth"/>
</dbReference>
<protein>
    <recommendedName>
        <fullName evidence="8">Phosphoribosylaminoimidazole-succinocarboxamide synthase</fullName>
        <ecNumber evidence="8">6.3.2.6</ecNumber>
    </recommendedName>
    <alternativeName>
        <fullName evidence="8">SAICAR synthetase</fullName>
    </alternativeName>
</protein>
<evidence type="ECO:0000256" key="7">
    <source>
        <dbReference type="ARBA" id="ARBA00048475"/>
    </source>
</evidence>
<evidence type="ECO:0000256" key="4">
    <source>
        <dbReference type="ARBA" id="ARBA00022741"/>
    </source>
</evidence>
<organism evidence="10 11">
    <name type="scientific">Actinomadura verrucosospora</name>
    <dbReference type="NCBI Taxonomy" id="46165"/>
    <lineage>
        <taxon>Bacteria</taxon>
        <taxon>Bacillati</taxon>
        <taxon>Actinomycetota</taxon>
        <taxon>Actinomycetes</taxon>
        <taxon>Streptosporangiales</taxon>
        <taxon>Thermomonosporaceae</taxon>
        <taxon>Actinomadura</taxon>
    </lineage>
</organism>
<reference evidence="10 11" key="1">
    <citation type="submission" date="2020-05" db="EMBL/GenBank/DDBJ databases">
        <title>Actinomadura verrucosospora NRRL-B18236 (PFL_A860) Genome sequencing and assembly.</title>
        <authorList>
            <person name="Samborskyy M."/>
        </authorList>
    </citation>
    <scope>NUCLEOTIDE SEQUENCE [LARGE SCALE GENOMIC DNA]</scope>
    <source>
        <strain evidence="10 11">NRRL:B18236</strain>
    </source>
</reference>
<keyword evidence="4 8" id="KW-0547">Nucleotide-binding</keyword>
<dbReference type="NCBIfam" id="TIGR00081">
    <property type="entry name" value="purC"/>
    <property type="match status" value="1"/>
</dbReference>
<keyword evidence="11" id="KW-1185">Reference proteome</keyword>
<evidence type="ECO:0000313" key="11">
    <source>
        <dbReference type="Proteomes" id="UP000501240"/>
    </source>
</evidence>
<dbReference type="PANTHER" id="PTHR43700">
    <property type="entry name" value="PHOSPHORIBOSYLAMINOIMIDAZOLE-SUCCINOCARBOXAMIDE SYNTHASE"/>
    <property type="match status" value="1"/>
</dbReference>
<dbReference type="HAMAP" id="MF_00137">
    <property type="entry name" value="SAICAR_synth"/>
    <property type="match status" value="1"/>
</dbReference>
<accession>A0A7D4A5H1</accession>
<dbReference type="Gene3D" id="3.30.200.20">
    <property type="entry name" value="Phosphorylase Kinase, domain 1"/>
    <property type="match status" value="1"/>
</dbReference>
<gene>
    <name evidence="8" type="primary">purC</name>
    <name evidence="10" type="ORF">ACTIVE_4706</name>
</gene>
<evidence type="ECO:0000256" key="1">
    <source>
        <dbReference type="ARBA" id="ARBA00004672"/>
    </source>
</evidence>
<dbReference type="GO" id="GO:0005737">
    <property type="term" value="C:cytoplasm"/>
    <property type="evidence" value="ECO:0007669"/>
    <property type="project" value="TreeGrafter"/>
</dbReference>
<dbReference type="RefSeq" id="WP_173097079.1">
    <property type="nucleotide sequence ID" value="NZ_CP053892.1"/>
</dbReference>
<evidence type="ECO:0000313" key="10">
    <source>
        <dbReference type="EMBL" id="QKG23065.1"/>
    </source>
</evidence>
<keyword evidence="3 8" id="KW-0436">Ligase</keyword>
<dbReference type="EMBL" id="CP053892">
    <property type="protein sequence ID" value="QKG23065.1"/>
    <property type="molecule type" value="Genomic_DNA"/>
</dbReference>
<dbReference type="GO" id="GO:0006189">
    <property type="term" value="P:'de novo' IMP biosynthetic process"/>
    <property type="evidence" value="ECO:0007669"/>
    <property type="project" value="UniProtKB-UniRule"/>
</dbReference>
<keyword evidence="6 8" id="KW-0067">ATP-binding</keyword>
<comment type="catalytic activity">
    <reaction evidence="7 8">
        <text>5-amino-1-(5-phospho-D-ribosyl)imidazole-4-carboxylate + L-aspartate + ATP = (2S)-2-[5-amino-1-(5-phospho-beta-D-ribosyl)imidazole-4-carboxamido]succinate + ADP + phosphate + 2 H(+)</text>
        <dbReference type="Rhea" id="RHEA:22628"/>
        <dbReference type="ChEBI" id="CHEBI:15378"/>
        <dbReference type="ChEBI" id="CHEBI:29991"/>
        <dbReference type="ChEBI" id="CHEBI:30616"/>
        <dbReference type="ChEBI" id="CHEBI:43474"/>
        <dbReference type="ChEBI" id="CHEBI:58443"/>
        <dbReference type="ChEBI" id="CHEBI:77657"/>
        <dbReference type="ChEBI" id="CHEBI:456216"/>
        <dbReference type="EC" id="6.3.2.6"/>
    </reaction>
</comment>
<comment type="similarity">
    <text evidence="2 8">Belongs to the SAICAR synthetase family.</text>
</comment>
<proteinExistence type="inferred from homology"/>
<dbReference type="UniPathway" id="UPA00074">
    <property type="reaction ID" value="UER00131"/>
</dbReference>
<dbReference type="GO" id="GO:0005524">
    <property type="term" value="F:ATP binding"/>
    <property type="evidence" value="ECO:0007669"/>
    <property type="project" value="UniProtKB-KW"/>
</dbReference>
<evidence type="ECO:0000256" key="5">
    <source>
        <dbReference type="ARBA" id="ARBA00022755"/>
    </source>
</evidence>
<evidence type="ECO:0000256" key="6">
    <source>
        <dbReference type="ARBA" id="ARBA00022840"/>
    </source>
</evidence>